<dbReference type="EMBL" id="CP011097">
    <property type="protein sequence ID" value="AJZ75362.1"/>
    <property type="molecule type" value="Genomic_DNA"/>
</dbReference>
<dbReference type="GeneID" id="24875165"/>
<accession>A0A3G1B145</accession>
<dbReference type="AlphaFoldDB" id="A0A3G1B145"/>
<protein>
    <recommendedName>
        <fullName evidence="3">Snf7 domain-containing protein</fullName>
    </recommendedName>
</protein>
<dbReference type="Gene3D" id="6.10.140.1230">
    <property type="match status" value="1"/>
</dbReference>
<evidence type="ECO:0000313" key="2">
    <source>
        <dbReference type="Proteomes" id="UP000266745"/>
    </source>
</evidence>
<dbReference type="OrthoDB" id="2392at2157"/>
<evidence type="ECO:0000313" key="1">
    <source>
        <dbReference type="EMBL" id="AJZ75362.1"/>
    </source>
</evidence>
<organism evidence="1 2">
    <name type="scientific">Candidatus Nitrosotenuis cloacae</name>
    <dbReference type="NCBI Taxonomy" id="1603555"/>
    <lineage>
        <taxon>Archaea</taxon>
        <taxon>Nitrososphaerota</taxon>
        <taxon>Candidatus Nitrosotenuis</taxon>
    </lineage>
</organism>
<dbReference type="STRING" id="1603555.SU86_002040"/>
<proteinExistence type="predicted"/>
<gene>
    <name evidence="1" type="ORF">SU86_002040</name>
</gene>
<dbReference type="Proteomes" id="UP000266745">
    <property type="component" value="Chromosome"/>
</dbReference>
<dbReference type="RefSeq" id="WP_048187909.1">
    <property type="nucleotide sequence ID" value="NZ_CP011097.1"/>
</dbReference>
<reference evidence="1 2" key="1">
    <citation type="journal article" date="2016" name="Sci. Rep.">
        <title>A novel ammonia-oxidizing archaeon from wastewater treatment plant: Its enrichment, physiological and genomic characteristics.</title>
        <authorList>
            <person name="Li Y."/>
            <person name="Ding K."/>
            <person name="Wen X."/>
            <person name="Zhang B."/>
            <person name="Shen B."/>
            <person name="Yang Y."/>
        </authorList>
    </citation>
    <scope>NUCLEOTIDE SEQUENCE [LARGE SCALE GENOMIC DNA]</scope>
    <source>
        <strain evidence="1 2">SAT1</strain>
    </source>
</reference>
<evidence type="ECO:0008006" key="3">
    <source>
        <dbReference type="Google" id="ProtNLM"/>
    </source>
</evidence>
<name>A0A3G1B145_9ARCH</name>
<sequence length="217" mass="23397">MGSLSDKWNDFGRSESLSQRIVDKVKPDVPLKNKIDVAQKNLQLQIVKLDGISQKIKQKNDYIFSKIVAAQKSNNNLHAKAYATELLEIRKMHNMVNGAKLALEQIQLRLNTVSELGDIVVTLSPCMSVIKGLGSSLSGIMPEATSSMQNLSQILGDVLTGSSMNSADTTVSTYSSNSDTLAILEEAQAVIEGQARASIPEPPANVSSGAVRKETLI</sequence>
<keyword evidence="2" id="KW-1185">Reference proteome</keyword>
<dbReference type="KEGG" id="tah:SU86_002040"/>